<gene>
    <name evidence="2" type="ORF">L873DRAFT_1028240</name>
</gene>
<keyword evidence="1" id="KW-1133">Transmembrane helix</keyword>
<dbReference type="EMBL" id="ML120395">
    <property type="protein sequence ID" value="RPA98483.1"/>
    <property type="molecule type" value="Genomic_DNA"/>
</dbReference>
<proteinExistence type="predicted"/>
<keyword evidence="3" id="KW-1185">Reference proteome</keyword>
<feature type="transmembrane region" description="Helical" evidence="1">
    <location>
        <begin position="135"/>
        <end position="155"/>
    </location>
</feature>
<evidence type="ECO:0000313" key="3">
    <source>
        <dbReference type="Proteomes" id="UP000276215"/>
    </source>
</evidence>
<keyword evidence="1" id="KW-0812">Transmembrane</keyword>
<dbReference type="AlphaFoldDB" id="A0A3N4JJQ9"/>
<organism evidence="2 3">
    <name type="scientific">Choiromyces venosus 120613-1</name>
    <dbReference type="NCBI Taxonomy" id="1336337"/>
    <lineage>
        <taxon>Eukaryota</taxon>
        <taxon>Fungi</taxon>
        <taxon>Dikarya</taxon>
        <taxon>Ascomycota</taxon>
        <taxon>Pezizomycotina</taxon>
        <taxon>Pezizomycetes</taxon>
        <taxon>Pezizales</taxon>
        <taxon>Tuberaceae</taxon>
        <taxon>Choiromyces</taxon>
    </lineage>
</organism>
<name>A0A3N4JJQ9_9PEZI</name>
<keyword evidence="1" id="KW-0472">Membrane</keyword>
<reference evidence="2 3" key="1">
    <citation type="journal article" date="2018" name="Nat. Ecol. Evol.">
        <title>Pezizomycetes genomes reveal the molecular basis of ectomycorrhizal truffle lifestyle.</title>
        <authorList>
            <person name="Murat C."/>
            <person name="Payen T."/>
            <person name="Noel B."/>
            <person name="Kuo A."/>
            <person name="Morin E."/>
            <person name="Chen J."/>
            <person name="Kohler A."/>
            <person name="Krizsan K."/>
            <person name="Balestrini R."/>
            <person name="Da Silva C."/>
            <person name="Montanini B."/>
            <person name="Hainaut M."/>
            <person name="Levati E."/>
            <person name="Barry K.W."/>
            <person name="Belfiori B."/>
            <person name="Cichocki N."/>
            <person name="Clum A."/>
            <person name="Dockter R.B."/>
            <person name="Fauchery L."/>
            <person name="Guy J."/>
            <person name="Iotti M."/>
            <person name="Le Tacon F."/>
            <person name="Lindquist E.A."/>
            <person name="Lipzen A."/>
            <person name="Malagnac F."/>
            <person name="Mello A."/>
            <person name="Molinier V."/>
            <person name="Miyauchi S."/>
            <person name="Poulain J."/>
            <person name="Riccioni C."/>
            <person name="Rubini A."/>
            <person name="Sitrit Y."/>
            <person name="Splivallo R."/>
            <person name="Traeger S."/>
            <person name="Wang M."/>
            <person name="Zifcakova L."/>
            <person name="Wipf D."/>
            <person name="Zambonelli A."/>
            <person name="Paolocci F."/>
            <person name="Nowrousian M."/>
            <person name="Ottonello S."/>
            <person name="Baldrian P."/>
            <person name="Spatafora J.W."/>
            <person name="Henrissat B."/>
            <person name="Nagy L.G."/>
            <person name="Aury J.M."/>
            <person name="Wincker P."/>
            <person name="Grigoriev I.V."/>
            <person name="Bonfante P."/>
            <person name="Martin F.M."/>
        </authorList>
    </citation>
    <scope>NUCLEOTIDE SEQUENCE [LARGE SCALE GENOMIC DNA]</scope>
    <source>
        <strain evidence="2 3">120613-1</strain>
    </source>
</reference>
<sequence>MSSLPTSFLPLTHTLARSATCLSVPVCLCLSMDGYTISHTHNPACLPTYPSIHPPSTIHGKASSNLNSIVCTFFLFSFLSLVHNLQRSGGGVQPLFLSWKEKKNPPPPPPPPPPPLQFASAPLFSFFFLSNICELPFVPGGFFFFLFSFLPFYYLT</sequence>
<evidence type="ECO:0000256" key="1">
    <source>
        <dbReference type="SAM" id="Phobius"/>
    </source>
</evidence>
<protein>
    <submittedName>
        <fullName evidence="2">Uncharacterized protein</fullName>
    </submittedName>
</protein>
<accession>A0A3N4JJQ9</accession>
<dbReference type="Proteomes" id="UP000276215">
    <property type="component" value="Unassembled WGS sequence"/>
</dbReference>
<evidence type="ECO:0000313" key="2">
    <source>
        <dbReference type="EMBL" id="RPA98483.1"/>
    </source>
</evidence>